<dbReference type="InterPro" id="IPR011078">
    <property type="entry name" value="PyrdxlP_homeostasis"/>
</dbReference>
<evidence type="ECO:0000256" key="3">
    <source>
        <dbReference type="RuleBase" id="RU004514"/>
    </source>
</evidence>
<dbReference type="PIRSF" id="PIRSF004848">
    <property type="entry name" value="YBL036c_PLPDEIII"/>
    <property type="match status" value="1"/>
</dbReference>
<keyword evidence="1 2" id="KW-0663">Pyridoxal phosphate</keyword>
<dbReference type="PANTHER" id="PTHR10146:SF14">
    <property type="entry name" value="PYRIDOXAL PHOSPHATE HOMEOSTASIS PROTEIN"/>
    <property type="match status" value="1"/>
</dbReference>
<comment type="similarity">
    <text evidence="2 3">Belongs to the pyridoxal phosphate-binding protein YggS/PROSC family.</text>
</comment>
<dbReference type="PANTHER" id="PTHR10146">
    <property type="entry name" value="PROLINE SYNTHETASE CO-TRANSCRIBED BACTERIAL HOMOLOG PROTEIN"/>
    <property type="match status" value="1"/>
</dbReference>
<dbReference type="NCBIfam" id="TIGR00044">
    <property type="entry name" value="YggS family pyridoxal phosphate-dependent enzyme"/>
    <property type="match status" value="1"/>
</dbReference>
<reference evidence="5" key="1">
    <citation type="submission" date="2017-08" db="EMBL/GenBank/DDBJ databases">
        <title>Microbulbifer marisrubri sp. nov., a halophilic alphaproteobacterium isolated from marine sediment of the Yellow Sea, China.</title>
        <authorList>
            <person name="Zhang G."/>
            <person name="Xiong Q."/>
        </authorList>
    </citation>
    <scope>NUCLEOTIDE SEQUENCE [LARGE SCALE GENOMIC DNA]</scope>
    <source>
        <strain evidence="5">WRN-8</strain>
    </source>
</reference>
<comment type="caution">
    <text evidence="5">The sequence shown here is derived from an EMBL/GenBank/DDBJ whole genome shotgun (WGS) entry which is preliminary data.</text>
</comment>
<protein>
    <recommendedName>
        <fullName evidence="2">Pyridoxal phosphate homeostasis protein</fullName>
        <shortName evidence="2">PLP homeostasis protein</shortName>
    </recommendedName>
</protein>
<dbReference type="SUPFAM" id="SSF51419">
    <property type="entry name" value="PLP-binding barrel"/>
    <property type="match status" value="1"/>
</dbReference>
<dbReference type="PROSITE" id="PS01211">
    <property type="entry name" value="UPF0001"/>
    <property type="match status" value="1"/>
</dbReference>
<accession>A0ABX4HZH0</accession>
<comment type="function">
    <text evidence="2">Pyridoxal 5'-phosphate (PLP)-binding protein, which is involved in PLP homeostasis.</text>
</comment>
<dbReference type="Pfam" id="PF01168">
    <property type="entry name" value="Ala_racemase_N"/>
    <property type="match status" value="1"/>
</dbReference>
<proteinExistence type="inferred from homology"/>
<dbReference type="EMBL" id="LRFG02000003">
    <property type="protein sequence ID" value="PCO05102.1"/>
    <property type="molecule type" value="Genomic_DNA"/>
</dbReference>
<evidence type="ECO:0000256" key="1">
    <source>
        <dbReference type="ARBA" id="ARBA00022898"/>
    </source>
</evidence>
<evidence type="ECO:0000313" key="6">
    <source>
        <dbReference type="Proteomes" id="UP000218427"/>
    </source>
</evidence>
<dbReference type="HAMAP" id="MF_02087">
    <property type="entry name" value="PLP_homeostasis"/>
    <property type="match status" value="1"/>
</dbReference>
<dbReference type="Gene3D" id="3.20.20.10">
    <property type="entry name" value="Alanine racemase"/>
    <property type="match status" value="1"/>
</dbReference>
<dbReference type="CDD" id="cd06824">
    <property type="entry name" value="PLPDE_III_Yggs_like"/>
    <property type="match status" value="1"/>
</dbReference>
<sequence>MRKEDITENLNRVGERIVTSCAACGRDPESVTLLAVSKTRPAADLRCAFEAGQRHFGENYLQEALEKQAELTDLDIIWHFIGPLQSNKTRAVAEHFHWMHSVDRLKIAQRLSAQRPEGMEPLNLCLQVNIDREESKSGVAPDEVGALAEAVAQLPNLRLRGLMAIPAPREAADAQAQPFRALADLLRQLREQLPGQPLDTLSMGMSSDMETAIACGATTVRIGTDIFGRRD</sequence>
<evidence type="ECO:0000259" key="4">
    <source>
        <dbReference type="Pfam" id="PF01168"/>
    </source>
</evidence>
<name>A0ABX4HZH0_9GAMM</name>
<keyword evidence="6" id="KW-1185">Reference proteome</keyword>
<dbReference type="Proteomes" id="UP000218427">
    <property type="component" value="Unassembled WGS sequence"/>
</dbReference>
<evidence type="ECO:0000256" key="2">
    <source>
        <dbReference type="HAMAP-Rule" id="MF_02087"/>
    </source>
</evidence>
<dbReference type="InterPro" id="IPR029066">
    <property type="entry name" value="PLP-binding_barrel"/>
</dbReference>
<dbReference type="RefSeq" id="WP_067084443.1">
    <property type="nucleotide sequence ID" value="NZ_LRFG02000003.1"/>
</dbReference>
<organism evidence="5 6">
    <name type="scientific">Microbulbifer flavimaris</name>
    <dbReference type="NCBI Taxonomy" id="1781068"/>
    <lineage>
        <taxon>Bacteria</taxon>
        <taxon>Pseudomonadati</taxon>
        <taxon>Pseudomonadota</taxon>
        <taxon>Gammaproteobacteria</taxon>
        <taxon>Cellvibrionales</taxon>
        <taxon>Microbulbiferaceae</taxon>
        <taxon>Microbulbifer</taxon>
    </lineage>
</organism>
<feature type="modified residue" description="N6-(pyridoxal phosphate)lysine" evidence="2">
    <location>
        <position position="38"/>
    </location>
</feature>
<feature type="domain" description="Alanine racemase N-terminal" evidence="4">
    <location>
        <begin position="32"/>
        <end position="229"/>
    </location>
</feature>
<gene>
    <name evidence="5" type="ORF">AWR36_010255</name>
</gene>
<evidence type="ECO:0000313" key="5">
    <source>
        <dbReference type="EMBL" id="PCO05102.1"/>
    </source>
</evidence>
<dbReference type="InterPro" id="IPR001608">
    <property type="entry name" value="Ala_racemase_N"/>
</dbReference>